<dbReference type="InterPro" id="IPR036661">
    <property type="entry name" value="Luciferase-like_sf"/>
</dbReference>
<dbReference type="GO" id="GO:0016705">
    <property type="term" value="F:oxidoreductase activity, acting on paired donors, with incorporation or reduction of molecular oxygen"/>
    <property type="evidence" value="ECO:0007669"/>
    <property type="project" value="InterPro"/>
</dbReference>
<dbReference type="Proteomes" id="UP000316199">
    <property type="component" value="Unassembled WGS sequence"/>
</dbReference>
<proteinExistence type="predicted"/>
<dbReference type="AlphaFoldDB" id="A0A520RX07"/>
<gene>
    <name evidence="1" type="ORF">EVA68_08500</name>
</gene>
<reference evidence="1 2" key="1">
    <citation type="submission" date="2019-02" db="EMBL/GenBank/DDBJ databases">
        <title>Prokaryotic population dynamics and viral predation in marine succession experiment using metagenomics: the confinement effect.</title>
        <authorList>
            <person name="Haro-Moreno J.M."/>
            <person name="Rodriguez-Valera F."/>
            <person name="Lopez-Perez M."/>
        </authorList>
    </citation>
    <scope>NUCLEOTIDE SEQUENCE [LARGE SCALE GENOMIC DNA]</scope>
    <source>
        <strain evidence="1">MED-G157</strain>
    </source>
</reference>
<organism evidence="1 2">
    <name type="scientific">OM182 bacterium</name>
    <dbReference type="NCBI Taxonomy" id="2510334"/>
    <lineage>
        <taxon>Bacteria</taxon>
        <taxon>Pseudomonadati</taxon>
        <taxon>Pseudomonadota</taxon>
        <taxon>Gammaproteobacteria</taxon>
        <taxon>OMG group</taxon>
        <taxon>OM182 clade</taxon>
    </lineage>
</organism>
<protein>
    <submittedName>
        <fullName evidence="1">Uncharacterized protein</fullName>
    </submittedName>
</protein>
<accession>A0A520RX07</accession>
<evidence type="ECO:0000313" key="2">
    <source>
        <dbReference type="Proteomes" id="UP000316199"/>
    </source>
</evidence>
<dbReference type="EMBL" id="SHAG01000064">
    <property type="protein sequence ID" value="RZO74735.1"/>
    <property type="molecule type" value="Genomic_DNA"/>
</dbReference>
<sequence length="86" mass="10014">MLSEEQRFPFFHPKLREDIETVRRAAEEHGRDPETIGIECHMFRTGRKRQRERVKAVAKMGVMHSVVGCMGLGLTPETHIDELKRI</sequence>
<comment type="caution">
    <text evidence="1">The sequence shown here is derived from an EMBL/GenBank/DDBJ whole genome shotgun (WGS) entry which is preliminary data.</text>
</comment>
<dbReference type="Gene3D" id="3.20.20.30">
    <property type="entry name" value="Luciferase-like domain"/>
    <property type="match status" value="1"/>
</dbReference>
<name>A0A520RX07_9GAMM</name>
<evidence type="ECO:0000313" key="1">
    <source>
        <dbReference type="EMBL" id="RZO74735.1"/>
    </source>
</evidence>